<dbReference type="AlphaFoldDB" id="A0A6S6ZBQ0"/>
<sequence length="336" mass="36775">MQFLRKLLVTAACACPMVAASAATTWTMASGYPESSFFTQNIRQFIKEVETESQGRLKVDLRSNDTLVKHDAIKRAVQAGQIQAGEIRLGVYGNENPMYILDGLPNISANYEEAALLTEAQKPYFDKLLGKNGLRAITYVAWPGQGFFTKTPVSAPADFKGKKLRIYSQPTQKMGQMLGFQATILPFAEVAQAFATGLIDSLFTSAQTGIDTQVWDNCKYFMYTGTLHNKNVVIINERAFRALEPDVQKIVLAAGERATKRGFEMSRKAGEDTVETLRKNGITVTQAGPEVQKALADVGQAMVADWRKSASPDEQKVLDNYLAAKAAQAPAKTAAN</sequence>
<keyword evidence="4" id="KW-1185">Reference proteome</keyword>
<organism evidence="3 4">
    <name type="scientific">Achromobacter kerstersii</name>
    <dbReference type="NCBI Taxonomy" id="1353890"/>
    <lineage>
        <taxon>Bacteria</taxon>
        <taxon>Pseudomonadati</taxon>
        <taxon>Pseudomonadota</taxon>
        <taxon>Betaproteobacteria</taxon>
        <taxon>Burkholderiales</taxon>
        <taxon>Alcaligenaceae</taxon>
        <taxon>Achromobacter</taxon>
    </lineage>
</organism>
<dbReference type="CDD" id="cd13602">
    <property type="entry name" value="PBP2_TRAP_BpDctp6_7"/>
    <property type="match status" value="1"/>
</dbReference>
<proteinExistence type="predicted"/>
<dbReference type="Gene3D" id="3.40.190.170">
    <property type="entry name" value="Bacterial extracellular solute-binding protein, family 7"/>
    <property type="match status" value="1"/>
</dbReference>
<dbReference type="Pfam" id="PF03480">
    <property type="entry name" value="DctP"/>
    <property type="match status" value="1"/>
</dbReference>
<protein>
    <submittedName>
        <fullName evidence="3">Solute-binding protein</fullName>
    </submittedName>
</protein>
<dbReference type="PANTHER" id="PTHR33376:SF4">
    <property type="entry name" value="SIALIC ACID-BINDING PERIPLASMIC PROTEIN SIAP"/>
    <property type="match status" value="1"/>
</dbReference>
<dbReference type="InterPro" id="IPR018389">
    <property type="entry name" value="DctP_fam"/>
</dbReference>
<evidence type="ECO:0000256" key="1">
    <source>
        <dbReference type="ARBA" id="ARBA00022729"/>
    </source>
</evidence>
<gene>
    <name evidence="3" type="ORF">LMG3441_01030</name>
</gene>
<evidence type="ECO:0000313" key="3">
    <source>
        <dbReference type="EMBL" id="CAB3670187.1"/>
    </source>
</evidence>
<name>A0A6S6ZBQ0_9BURK</name>
<feature type="chain" id="PRO_5028996322" evidence="2">
    <location>
        <begin position="23"/>
        <end position="336"/>
    </location>
</feature>
<evidence type="ECO:0000313" key="4">
    <source>
        <dbReference type="Proteomes" id="UP000494269"/>
    </source>
</evidence>
<reference evidence="3 4" key="1">
    <citation type="submission" date="2020-04" db="EMBL/GenBank/DDBJ databases">
        <authorList>
            <person name="De Canck E."/>
        </authorList>
    </citation>
    <scope>NUCLEOTIDE SEQUENCE [LARGE SCALE GENOMIC DNA]</scope>
    <source>
        <strain evidence="3 4">LMG 3441</strain>
    </source>
</reference>
<feature type="signal peptide" evidence="2">
    <location>
        <begin position="1"/>
        <end position="22"/>
    </location>
</feature>
<evidence type="ECO:0000256" key="2">
    <source>
        <dbReference type="SAM" id="SignalP"/>
    </source>
</evidence>
<dbReference type="EMBL" id="CADIJQ010000001">
    <property type="protein sequence ID" value="CAB3670187.1"/>
    <property type="molecule type" value="Genomic_DNA"/>
</dbReference>
<dbReference type="GO" id="GO:0055085">
    <property type="term" value="P:transmembrane transport"/>
    <property type="evidence" value="ECO:0007669"/>
    <property type="project" value="InterPro"/>
</dbReference>
<dbReference type="NCBIfam" id="NF037995">
    <property type="entry name" value="TRAP_S1"/>
    <property type="match status" value="1"/>
</dbReference>
<dbReference type="RefSeq" id="WP_175169022.1">
    <property type="nucleotide sequence ID" value="NZ_CADIJQ010000001.1"/>
</dbReference>
<keyword evidence="1 2" id="KW-0732">Signal</keyword>
<dbReference type="PANTHER" id="PTHR33376">
    <property type="match status" value="1"/>
</dbReference>
<dbReference type="InterPro" id="IPR038404">
    <property type="entry name" value="TRAP_DctP_sf"/>
</dbReference>
<dbReference type="Proteomes" id="UP000494269">
    <property type="component" value="Unassembled WGS sequence"/>
</dbReference>
<accession>A0A6S6ZBQ0</accession>